<evidence type="ECO:0000256" key="3">
    <source>
        <dbReference type="ARBA" id="ARBA00012687"/>
    </source>
</evidence>
<comment type="function">
    <text evidence="1 11">Condensation of UDP-2,3-diacylglucosamine and 2,3-diacylglucosamine-1-phosphate to form lipid A disaccharide, a precursor of lipid A, a phosphorylated glycolipid that anchors the lipopolysaccharide to the outer membrane of the cell.</text>
</comment>
<evidence type="ECO:0000256" key="4">
    <source>
        <dbReference type="ARBA" id="ARBA00020902"/>
    </source>
</evidence>
<dbReference type="HAMAP" id="MF_00392">
    <property type="entry name" value="LpxB"/>
    <property type="match status" value="1"/>
</dbReference>
<evidence type="ECO:0000256" key="2">
    <source>
        <dbReference type="ARBA" id="ARBA00007868"/>
    </source>
</evidence>
<keyword evidence="13" id="KW-1185">Reference proteome</keyword>
<dbReference type="PANTHER" id="PTHR30372">
    <property type="entry name" value="LIPID-A-DISACCHARIDE SYNTHASE"/>
    <property type="match status" value="1"/>
</dbReference>
<evidence type="ECO:0000256" key="10">
    <source>
        <dbReference type="ARBA" id="ARBA00048975"/>
    </source>
</evidence>
<evidence type="ECO:0000256" key="9">
    <source>
        <dbReference type="ARBA" id="ARBA00023098"/>
    </source>
</evidence>
<reference evidence="12 13" key="1">
    <citation type="submission" date="2024-02" db="EMBL/GenBank/DDBJ databases">
        <title>Microbulbifer aestuariivivens NBRC 112533.</title>
        <authorList>
            <person name="Ichikawa N."/>
            <person name="Katano-Makiyama Y."/>
            <person name="Hidaka K."/>
        </authorList>
    </citation>
    <scope>NUCLEOTIDE SEQUENCE [LARGE SCALE GENOMIC DNA]</scope>
    <source>
        <strain evidence="12 13">NBRC 112533</strain>
    </source>
</reference>
<proteinExistence type="inferred from homology"/>
<keyword evidence="8 11" id="KW-0808">Transferase</keyword>
<evidence type="ECO:0000256" key="8">
    <source>
        <dbReference type="ARBA" id="ARBA00022679"/>
    </source>
</evidence>
<name>A0ABP9WKV1_9GAMM</name>
<dbReference type="SUPFAM" id="SSF53756">
    <property type="entry name" value="UDP-Glycosyltransferase/glycogen phosphorylase"/>
    <property type="match status" value="1"/>
</dbReference>
<dbReference type="Proteomes" id="UP001408594">
    <property type="component" value="Unassembled WGS sequence"/>
</dbReference>
<comment type="caution">
    <text evidence="12">The sequence shown here is derived from an EMBL/GenBank/DDBJ whole genome shotgun (WGS) entry which is preliminary data.</text>
</comment>
<evidence type="ECO:0000313" key="13">
    <source>
        <dbReference type="Proteomes" id="UP001408594"/>
    </source>
</evidence>
<accession>A0ABP9WKV1</accession>
<dbReference type="InterPro" id="IPR003835">
    <property type="entry name" value="Glyco_trans_19"/>
</dbReference>
<keyword evidence="9 11" id="KW-0443">Lipid metabolism</keyword>
<dbReference type="Pfam" id="PF02684">
    <property type="entry name" value="LpxB"/>
    <property type="match status" value="1"/>
</dbReference>
<comment type="pathway">
    <text evidence="11">Bacterial outer membrane biogenesis; LPS lipid A biosynthesis.</text>
</comment>
<organism evidence="12 13">
    <name type="scientific">Microbulbifer aestuariivivens</name>
    <dbReference type="NCBI Taxonomy" id="1908308"/>
    <lineage>
        <taxon>Bacteria</taxon>
        <taxon>Pseudomonadati</taxon>
        <taxon>Pseudomonadota</taxon>
        <taxon>Gammaproteobacteria</taxon>
        <taxon>Cellvibrionales</taxon>
        <taxon>Microbulbiferaceae</taxon>
        <taxon>Microbulbifer</taxon>
    </lineage>
</organism>
<comment type="similarity">
    <text evidence="2 11">Belongs to the LpxB family.</text>
</comment>
<comment type="catalytic activity">
    <reaction evidence="10 11">
        <text>a lipid X + a UDP-2-N,3-O-bis[(3R)-3-hydroxyacyl]-alpha-D-glucosamine = a lipid A disaccharide + UDP + H(+)</text>
        <dbReference type="Rhea" id="RHEA:67828"/>
        <dbReference type="ChEBI" id="CHEBI:15378"/>
        <dbReference type="ChEBI" id="CHEBI:58223"/>
        <dbReference type="ChEBI" id="CHEBI:137748"/>
        <dbReference type="ChEBI" id="CHEBI:176338"/>
        <dbReference type="ChEBI" id="CHEBI:176343"/>
        <dbReference type="EC" id="2.4.1.182"/>
    </reaction>
</comment>
<evidence type="ECO:0000256" key="6">
    <source>
        <dbReference type="ARBA" id="ARBA00022556"/>
    </source>
</evidence>
<protein>
    <recommendedName>
        <fullName evidence="4 11">Lipid-A-disaccharide synthase</fullName>
        <ecNumber evidence="3 11">2.4.1.182</ecNumber>
    </recommendedName>
</protein>
<sequence length="385" mass="42190">MSANKSSLRIGIVAGEASGDILGAGLIAALQQRFDEVKVEGIAGPRMQGLGAQSLYPMERLSVMGLVEPLKRLPELLRIRKHLREQFLENPPDVFIGIDSPDFNLGLEESLKAAGIPTVHYVSPSVWAWRRGRIKKIARAVDHMLTLLPFEVDFYREHGVPVTFVGHPLADDLPLSPDVNTARSALGFAADDRIVALLPGSRGGEVRYLGPLFLQAARWCHQRQPDLKFVLPAANEARRAELDALLAAFPELPLTLLDGRSHEALAASDAVLIASGTATLETLLLKKPMVVSYKMGPVSFAIFSRLLQTPWVALPNLLAHRELVPEILQNDATPAALGAEVLKFFEDPLLCDRLQRQFNEIHQQLRRNASARAAEAVCALIQAKS</sequence>
<keyword evidence="7 11" id="KW-0328">Glycosyltransferase</keyword>
<dbReference type="EMBL" id="BAABRT010000002">
    <property type="protein sequence ID" value="GAA5523834.1"/>
    <property type="molecule type" value="Genomic_DNA"/>
</dbReference>
<dbReference type="NCBIfam" id="TIGR00215">
    <property type="entry name" value="lpxB"/>
    <property type="match status" value="1"/>
</dbReference>
<dbReference type="RefSeq" id="WP_345548323.1">
    <property type="nucleotide sequence ID" value="NZ_BAABRT010000002.1"/>
</dbReference>
<evidence type="ECO:0000256" key="11">
    <source>
        <dbReference type="HAMAP-Rule" id="MF_00392"/>
    </source>
</evidence>
<dbReference type="PANTHER" id="PTHR30372:SF4">
    <property type="entry name" value="LIPID-A-DISACCHARIDE SYNTHASE, MITOCHONDRIAL-RELATED"/>
    <property type="match status" value="1"/>
</dbReference>
<evidence type="ECO:0000256" key="1">
    <source>
        <dbReference type="ARBA" id="ARBA00002056"/>
    </source>
</evidence>
<evidence type="ECO:0000256" key="5">
    <source>
        <dbReference type="ARBA" id="ARBA00022516"/>
    </source>
</evidence>
<dbReference type="EC" id="2.4.1.182" evidence="3 11"/>
<gene>
    <name evidence="11 12" type="primary">lpxB</name>
    <name evidence="12" type="ORF">Maes01_00383</name>
</gene>
<evidence type="ECO:0000313" key="12">
    <source>
        <dbReference type="EMBL" id="GAA5523834.1"/>
    </source>
</evidence>
<evidence type="ECO:0000256" key="7">
    <source>
        <dbReference type="ARBA" id="ARBA00022676"/>
    </source>
</evidence>
<keyword evidence="6 11" id="KW-0441">Lipid A biosynthesis</keyword>
<keyword evidence="5 11" id="KW-0444">Lipid biosynthesis</keyword>